<evidence type="ECO:0000256" key="2">
    <source>
        <dbReference type="ARBA" id="ARBA00022723"/>
    </source>
</evidence>
<feature type="compositionally biased region" description="Acidic residues" evidence="4">
    <location>
        <begin position="575"/>
        <end position="586"/>
    </location>
</feature>
<feature type="domain" description="TmcB/TmcC TPR repeats" evidence="6">
    <location>
        <begin position="464"/>
        <end position="567"/>
    </location>
</feature>
<dbReference type="PANTHER" id="PTHR31600">
    <property type="entry name" value="TINY MACROCYSTS PROTEIN B-RELATED"/>
    <property type="match status" value="1"/>
</dbReference>
<proteinExistence type="inferred from homology"/>
<evidence type="ECO:0000313" key="7">
    <source>
        <dbReference type="EMBL" id="KAK2948088.1"/>
    </source>
</evidence>
<keyword evidence="3" id="KW-0408">Iron</keyword>
<dbReference type="InterPro" id="IPR052994">
    <property type="entry name" value="Tiny_macrocysts_regulators"/>
</dbReference>
<feature type="transmembrane region" description="Helical" evidence="5">
    <location>
        <begin position="1201"/>
        <end position="1222"/>
    </location>
</feature>
<accession>A0ABQ9X811</accession>
<comment type="caution">
    <text evidence="7">The sequence shown here is derived from an EMBL/GenBank/DDBJ whole genome shotgun (WGS) entry which is preliminary data.</text>
</comment>
<dbReference type="CDD" id="cd12107">
    <property type="entry name" value="Hemerythrin"/>
    <property type="match status" value="1"/>
</dbReference>
<evidence type="ECO:0000256" key="3">
    <source>
        <dbReference type="ARBA" id="ARBA00023004"/>
    </source>
</evidence>
<reference evidence="7 8" key="1">
    <citation type="journal article" date="2022" name="bioRxiv">
        <title>Genomics of Preaxostyla Flagellates Illuminates Evolutionary Transitions and the Path Towards Mitochondrial Loss.</title>
        <authorList>
            <person name="Novak L.V.F."/>
            <person name="Treitli S.C."/>
            <person name="Pyrih J."/>
            <person name="Halakuc P."/>
            <person name="Pipaliya S.V."/>
            <person name="Vacek V."/>
            <person name="Brzon O."/>
            <person name="Soukal P."/>
            <person name="Eme L."/>
            <person name="Dacks J.B."/>
            <person name="Karnkowska A."/>
            <person name="Elias M."/>
            <person name="Hampl V."/>
        </authorList>
    </citation>
    <scope>NUCLEOTIDE SEQUENCE [LARGE SCALE GENOMIC DNA]</scope>
    <source>
        <strain evidence="7">NAU3</strain>
        <tissue evidence="7">Gut</tissue>
    </source>
</reference>
<dbReference type="Pfam" id="PF25474">
    <property type="entry name" value="TPR_TmcB"/>
    <property type="match status" value="1"/>
</dbReference>
<dbReference type="InterPro" id="IPR035938">
    <property type="entry name" value="Hemerythrin-like_sf"/>
</dbReference>
<feature type="transmembrane region" description="Helical" evidence="5">
    <location>
        <begin position="639"/>
        <end position="662"/>
    </location>
</feature>
<keyword evidence="5" id="KW-0812">Transmembrane</keyword>
<dbReference type="InterPro" id="IPR057352">
    <property type="entry name" value="TPR_TmcB/C"/>
</dbReference>
<feature type="region of interest" description="Disordered" evidence="4">
    <location>
        <begin position="572"/>
        <end position="595"/>
    </location>
</feature>
<dbReference type="Proteomes" id="UP001281761">
    <property type="component" value="Unassembled WGS sequence"/>
</dbReference>
<feature type="compositionally biased region" description="Polar residues" evidence="4">
    <location>
        <begin position="905"/>
        <end position="919"/>
    </location>
</feature>
<evidence type="ECO:0000256" key="1">
    <source>
        <dbReference type="ARBA" id="ARBA00010587"/>
    </source>
</evidence>
<feature type="transmembrane region" description="Helical" evidence="5">
    <location>
        <begin position="958"/>
        <end position="982"/>
    </location>
</feature>
<name>A0ABQ9X811_9EUKA</name>
<evidence type="ECO:0000256" key="5">
    <source>
        <dbReference type="SAM" id="Phobius"/>
    </source>
</evidence>
<feature type="transmembrane region" description="Helical" evidence="5">
    <location>
        <begin position="31"/>
        <end position="51"/>
    </location>
</feature>
<sequence>MYTSGSYFEVLVRFLGNYIDPQFFLSSFSRLIIFFVVVVLLVFLPYIFLIVTTIFSGTDKQLHRYIGKATRVFGYLIVSPPPYINLAYCTETTQLPMVIIGCIAFAVHVVFISVYHFFVFESNLSKPSLLRARSGRTMAIMMKVVGFTLRLGNDTYIYRKAGFPMPSITRLPSIAPLSMPSVKQFSSTGSLLGSPNPITPVSPSVASINPSILTQAAPISVLSSINPSPASETPRTPTVIQAPTIILQPSVAILPKLATTPAPTSSRDADSLLQKMRDSRAEAARKKQPQTIVLDENNLRDIVPLIAKNYKDTRKFREALQFLQTPELSNDAFTVRMVDQTFRRLVAKDWFGLKASVRIDYGIFLMQNMGAQYRMGLQIQKAVELFPDWTDRWLSFVLTKEMEKKQSPQGKKTTGNNLEKLRIAKINKPLPPGKKLTFAVNDEDAVNAFARPSDSGDDNSASSKMYNLQAQLSQAHKHYISAMHNLQIMWMYLGRRNVDCAKVQTHALRAMHAEKEATHLYISLLTENPDNPNVMRPFARLLRDVTFDDEASNMLIQESDRVEDMNESFIPIEWGNDEQGESDDGGMSESSVKRENTVVAPTHTENSPQSAPKTTSASLSLFLNQLKANEPKKSKLDNLILPLNIFSLVGVLVITIAAYVIANTSFVRFVVQSGNLRATLFTAMSAEEIAYLLATMAHLSQKIPDHTNLVTDQDILYYNYLSDLIDELRPAFDTFNNYVQAFYKACDKEWFSGHNIPYSVPKNLVGGKIGTRFDENLQLRQVFYRTQERSLELADSHEAFFDDLDGFTMSMVECQMNTHLVITEEVKLLGQWTMDKIASIATTGMMSMIGLLIIGTALLLLLASLPLAIKIRSTNKKGREKMIKVCSVSVQTARMMSERLELSSHDSTTADMDSETSSLSKKDQVEENEEMAAKEEEERSDDAAEKLKKMSGVVPGSIIASLVVGTLLIVFVSYTFFILAFVAMRSVSELSRLIILSGYRRIYLNTLLCFDILSLTPTVFPPLNPEDDTIVYKTDKYSGVILWNTSFIHDPNEISAVIRRTSSFLTLLGAHFLNGLSEDVTTGDEFYDSLATSGARGRYSKIDDINTREDDCFLENRTQCDEKDRLGSFSGSFHGLLEVLSTILDRSIQMSHDDSHAAHYEDDDVQFVLRLTTQDAQSSLKQIGAFLQEELDNRITIFETALVIVIVVVSILEVVFALIFLAPLSTQLRKIDANVLQLDRLSTSGEDAPLEWTDELATGLIRMDSQKEMLYQLFEALREQVSTKAKMDVIQQTVDQIILITISIFYDEEELMLKYEYPSAQTSEHIRQHALLFKRLVDFALDSDKKRPSLEKTKRFVSTWIQSHMASADADLSLFLRQTLSPSEMNTMADMNETQLPSSVVQFYRRSNLGMEDKMGVTALLERNGFDLLDNSEEDDGNDME</sequence>
<feature type="region of interest" description="Disordered" evidence="4">
    <location>
        <begin position="900"/>
        <end position="942"/>
    </location>
</feature>
<dbReference type="NCBIfam" id="TIGR02481">
    <property type="entry name" value="hemeryth_dom"/>
    <property type="match status" value="1"/>
</dbReference>
<keyword evidence="8" id="KW-1185">Reference proteome</keyword>
<gene>
    <name evidence="7" type="ORF">BLNAU_16961</name>
</gene>
<keyword evidence="5" id="KW-0472">Membrane</keyword>
<feature type="transmembrane region" description="Helical" evidence="5">
    <location>
        <begin position="849"/>
        <end position="869"/>
    </location>
</feature>
<evidence type="ECO:0000256" key="4">
    <source>
        <dbReference type="SAM" id="MobiDB-lite"/>
    </source>
</evidence>
<organism evidence="7 8">
    <name type="scientific">Blattamonas nauphoetae</name>
    <dbReference type="NCBI Taxonomy" id="2049346"/>
    <lineage>
        <taxon>Eukaryota</taxon>
        <taxon>Metamonada</taxon>
        <taxon>Preaxostyla</taxon>
        <taxon>Oxymonadida</taxon>
        <taxon>Blattamonas</taxon>
    </lineage>
</organism>
<evidence type="ECO:0000313" key="8">
    <source>
        <dbReference type="Proteomes" id="UP001281761"/>
    </source>
</evidence>
<dbReference type="InterPro" id="IPR012827">
    <property type="entry name" value="Hemerythrin_metal-bd"/>
</dbReference>
<comment type="similarity">
    <text evidence="1">Belongs to the hemerythrin family.</text>
</comment>
<evidence type="ECO:0000259" key="6">
    <source>
        <dbReference type="Pfam" id="PF25474"/>
    </source>
</evidence>
<dbReference type="Gene3D" id="1.20.120.50">
    <property type="entry name" value="Hemerythrin-like"/>
    <property type="match status" value="1"/>
</dbReference>
<protein>
    <submittedName>
        <fullName evidence="7">Hemerythrin</fullName>
    </submittedName>
</protein>
<keyword evidence="5" id="KW-1133">Transmembrane helix</keyword>
<dbReference type="SUPFAM" id="SSF47188">
    <property type="entry name" value="Hemerythrin-like"/>
    <property type="match status" value="1"/>
</dbReference>
<feature type="compositionally biased region" description="Basic and acidic residues" evidence="4">
    <location>
        <begin position="920"/>
        <end position="942"/>
    </location>
</feature>
<keyword evidence="2" id="KW-0479">Metal-binding</keyword>
<feature type="transmembrane region" description="Helical" evidence="5">
    <location>
        <begin position="94"/>
        <end position="118"/>
    </location>
</feature>
<dbReference type="EMBL" id="JARBJD010000184">
    <property type="protein sequence ID" value="KAK2948088.1"/>
    <property type="molecule type" value="Genomic_DNA"/>
</dbReference>
<dbReference type="PANTHER" id="PTHR31600:SF2">
    <property type="entry name" value="GAMETE ENRICHED GENE 10 PROTEIN-RELATED"/>
    <property type="match status" value="1"/>
</dbReference>